<dbReference type="CDD" id="cd06170">
    <property type="entry name" value="LuxR_C_like"/>
    <property type="match status" value="1"/>
</dbReference>
<keyword evidence="1 3" id="KW-0597">Phosphoprotein</keyword>
<dbReference type="GO" id="GO:0006355">
    <property type="term" value="P:regulation of DNA-templated transcription"/>
    <property type="evidence" value="ECO:0007669"/>
    <property type="project" value="InterPro"/>
</dbReference>
<sequence>MTRVMLVDDHALVRMGFRMLLANAGVEVVGECDSGEEACSTAPRLKPDVVVMDLAMPGMGGLDAVRRLLAQDPKLRILVLSAHEDTAHPQRVLRAGALGYLTKRAAPEALIAAVAAVARGEAYVDAQTARALAMVQVKGDPSPAEALSEREFSVFLQLARGRSVAEIAEDLKLSTSTVGTHLYHVKQKLGAGNQSELTLVALRWGLIQV</sequence>
<dbReference type="InterPro" id="IPR016032">
    <property type="entry name" value="Sig_transdc_resp-reg_C-effctor"/>
</dbReference>
<dbReference type="SMART" id="SM00421">
    <property type="entry name" value="HTH_LUXR"/>
    <property type="match status" value="1"/>
</dbReference>
<dbReference type="CDD" id="cd17535">
    <property type="entry name" value="REC_NarL-like"/>
    <property type="match status" value="1"/>
</dbReference>
<dbReference type="PANTHER" id="PTHR43214">
    <property type="entry name" value="TWO-COMPONENT RESPONSE REGULATOR"/>
    <property type="match status" value="1"/>
</dbReference>
<evidence type="ECO:0000256" key="3">
    <source>
        <dbReference type="PROSITE-ProRule" id="PRU00169"/>
    </source>
</evidence>
<evidence type="ECO:0000313" key="6">
    <source>
        <dbReference type="EMBL" id="BAL97385.1"/>
    </source>
</evidence>
<dbReference type="InterPro" id="IPR039420">
    <property type="entry name" value="WalR-like"/>
</dbReference>
<dbReference type="Gene3D" id="3.40.50.2300">
    <property type="match status" value="1"/>
</dbReference>
<evidence type="ECO:0000259" key="4">
    <source>
        <dbReference type="PROSITE" id="PS50043"/>
    </source>
</evidence>
<feature type="modified residue" description="4-aspartylphosphate" evidence="3">
    <location>
        <position position="53"/>
    </location>
</feature>
<dbReference type="InterPro" id="IPR000792">
    <property type="entry name" value="Tscrpt_reg_LuxR_C"/>
</dbReference>
<organism evidence="6 7">
    <name type="scientific">Rubrivivax gelatinosus (strain NBRC 100245 / IL144)</name>
    <dbReference type="NCBI Taxonomy" id="983917"/>
    <lineage>
        <taxon>Bacteria</taxon>
        <taxon>Pseudomonadati</taxon>
        <taxon>Pseudomonadota</taxon>
        <taxon>Betaproteobacteria</taxon>
        <taxon>Burkholderiales</taxon>
        <taxon>Sphaerotilaceae</taxon>
        <taxon>Rubrivivax</taxon>
    </lineage>
</organism>
<dbReference type="SMART" id="SM00448">
    <property type="entry name" value="REC"/>
    <property type="match status" value="1"/>
</dbReference>
<evidence type="ECO:0000313" key="7">
    <source>
        <dbReference type="Proteomes" id="UP000007883"/>
    </source>
</evidence>
<dbReference type="Proteomes" id="UP000007883">
    <property type="component" value="Chromosome"/>
</dbReference>
<dbReference type="InterPro" id="IPR058245">
    <property type="entry name" value="NreC/VraR/RcsB-like_REC"/>
</dbReference>
<dbReference type="SUPFAM" id="SSF46894">
    <property type="entry name" value="C-terminal effector domain of the bipartite response regulators"/>
    <property type="match status" value="1"/>
</dbReference>
<dbReference type="SUPFAM" id="SSF52172">
    <property type="entry name" value="CheY-like"/>
    <property type="match status" value="1"/>
</dbReference>
<proteinExistence type="predicted"/>
<evidence type="ECO:0000256" key="2">
    <source>
        <dbReference type="ARBA" id="ARBA00023125"/>
    </source>
</evidence>
<evidence type="ECO:0000259" key="5">
    <source>
        <dbReference type="PROSITE" id="PS50110"/>
    </source>
</evidence>
<dbReference type="KEGG" id="rge:RGE_40490"/>
<dbReference type="InterPro" id="IPR011006">
    <property type="entry name" value="CheY-like_superfamily"/>
</dbReference>
<keyword evidence="2" id="KW-0238">DNA-binding</keyword>
<dbReference type="PANTHER" id="PTHR43214:SF43">
    <property type="entry name" value="TWO-COMPONENT RESPONSE REGULATOR"/>
    <property type="match status" value="1"/>
</dbReference>
<name>I0HWJ8_RUBGI</name>
<keyword evidence="7" id="KW-1185">Reference proteome</keyword>
<evidence type="ECO:0000256" key="1">
    <source>
        <dbReference type="ARBA" id="ARBA00022553"/>
    </source>
</evidence>
<dbReference type="PROSITE" id="PS50043">
    <property type="entry name" value="HTH_LUXR_2"/>
    <property type="match status" value="1"/>
</dbReference>
<dbReference type="eggNOG" id="COG2197">
    <property type="taxonomic scope" value="Bacteria"/>
</dbReference>
<protein>
    <submittedName>
        <fullName evidence="6">Two component transcriptional regulator, LuxR family</fullName>
    </submittedName>
</protein>
<dbReference type="PATRIC" id="fig|983917.3.peg.3948"/>
<dbReference type="Pfam" id="PF00072">
    <property type="entry name" value="Response_reg"/>
    <property type="match status" value="1"/>
</dbReference>
<feature type="domain" description="Response regulatory" evidence="5">
    <location>
        <begin position="3"/>
        <end position="118"/>
    </location>
</feature>
<dbReference type="PROSITE" id="PS50110">
    <property type="entry name" value="RESPONSE_REGULATORY"/>
    <property type="match status" value="1"/>
</dbReference>
<accession>I0HWJ8</accession>
<dbReference type="STRING" id="983917.RGE_40490"/>
<reference evidence="6 7" key="1">
    <citation type="journal article" date="2012" name="J. Bacteriol.">
        <title>Complete genome sequence of phototrophic betaproteobacterium Rubrivivax gelatinosus IL144.</title>
        <authorList>
            <person name="Nagashima S."/>
            <person name="Kamimura A."/>
            <person name="Shimizu T."/>
            <person name="Nakamura-isaki S."/>
            <person name="Aono E."/>
            <person name="Sakamoto K."/>
            <person name="Ichikawa N."/>
            <person name="Nakazawa H."/>
            <person name="Sekine M."/>
            <person name="Yamazaki S."/>
            <person name="Fujita N."/>
            <person name="Shimada K."/>
            <person name="Hanada S."/>
            <person name="Nagashima K.V.P."/>
        </authorList>
    </citation>
    <scope>NUCLEOTIDE SEQUENCE [LARGE SCALE GENOMIC DNA]</scope>
    <source>
        <strain evidence="7">NBRC 100245 / IL144</strain>
    </source>
</reference>
<dbReference type="EMBL" id="AP012320">
    <property type="protein sequence ID" value="BAL97385.1"/>
    <property type="molecule type" value="Genomic_DNA"/>
</dbReference>
<dbReference type="GO" id="GO:0000160">
    <property type="term" value="P:phosphorelay signal transduction system"/>
    <property type="evidence" value="ECO:0007669"/>
    <property type="project" value="InterPro"/>
</dbReference>
<gene>
    <name evidence="6" type="primary">gacA</name>
    <name evidence="6" type="ordered locus">RGE_40490</name>
</gene>
<dbReference type="Pfam" id="PF00196">
    <property type="entry name" value="GerE"/>
    <property type="match status" value="1"/>
</dbReference>
<dbReference type="AlphaFoldDB" id="I0HWJ8"/>
<dbReference type="InterPro" id="IPR001789">
    <property type="entry name" value="Sig_transdc_resp-reg_receiver"/>
</dbReference>
<feature type="domain" description="HTH luxR-type" evidence="4">
    <location>
        <begin position="140"/>
        <end position="205"/>
    </location>
</feature>
<dbReference type="PRINTS" id="PR00038">
    <property type="entry name" value="HTHLUXR"/>
</dbReference>
<dbReference type="RefSeq" id="WP_014430235.1">
    <property type="nucleotide sequence ID" value="NC_017075.1"/>
</dbReference>
<dbReference type="GO" id="GO:0003677">
    <property type="term" value="F:DNA binding"/>
    <property type="evidence" value="ECO:0007669"/>
    <property type="project" value="UniProtKB-KW"/>
</dbReference>
<dbReference type="HOGENOM" id="CLU_000445_90_1_4"/>
<dbReference type="PROSITE" id="PS00622">
    <property type="entry name" value="HTH_LUXR_1"/>
    <property type="match status" value="1"/>
</dbReference>